<accession>A0A9W7SWY5</accession>
<dbReference type="InterPro" id="IPR029058">
    <property type="entry name" value="AB_hydrolase_fold"/>
</dbReference>
<evidence type="ECO:0000256" key="4">
    <source>
        <dbReference type="ARBA" id="ARBA00022487"/>
    </source>
</evidence>
<feature type="chain" id="PRO_5041013957" description="Cutinase" evidence="12">
    <location>
        <begin position="17"/>
        <end position="270"/>
    </location>
</feature>
<proteinExistence type="inferred from homology"/>
<feature type="signal peptide" evidence="12">
    <location>
        <begin position="1"/>
        <end position="16"/>
    </location>
</feature>
<dbReference type="PROSITE" id="PS00155">
    <property type="entry name" value="CUTINASE_1"/>
    <property type="match status" value="1"/>
</dbReference>
<evidence type="ECO:0000256" key="8">
    <source>
        <dbReference type="ARBA" id="ARBA00023157"/>
    </source>
</evidence>
<dbReference type="SMART" id="SM01110">
    <property type="entry name" value="Cutinase"/>
    <property type="match status" value="1"/>
</dbReference>
<keyword evidence="5 12" id="KW-0964">Secreted</keyword>
<dbReference type="InterPro" id="IPR043580">
    <property type="entry name" value="CUTINASE_1"/>
</dbReference>
<protein>
    <recommendedName>
        <fullName evidence="3 12">Cutinase</fullName>
        <ecNumber evidence="3 12">3.1.1.74</ecNumber>
    </recommendedName>
</protein>
<dbReference type="PANTHER" id="PTHR48250:SF2">
    <property type="entry name" value="CUTINASE"/>
    <property type="match status" value="1"/>
</dbReference>
<dbReference type="GO" id="GO:0050525">
    <property type="term" value="F:cutinase activity"/>
    <property type="evidence" value="ECO:0007669"/>
    <property type="project" value="UniProtKB-UniRule"/>
</dbReference>
<feature type="active site" description="Proton donor/acceptor" evidence="10">
    <location>
        <position position="197"/>
    </location>
</feature>
<dbReference type="AlphaFoldDB" id="A0A9W7SWY5"/>
<dbReference type="InterPro" id="IPR011150">
    <property type="entry name" value="Cutinase_monf"/>
</dbReference>
<dbReference type="Proteomes" id="UP001138500">
    <property type="component" value="Unassembled WGS sequence"/>
</dbReference>
<dbReference type="EMBL" id="RIBY02000868">
    <property type="protein sequence ID" value="KAH9836432.1"/>
    <property type="molecule type" value="Genomic_DNA"/>
</dbReference>
<dbReference type="InterPro" id="IPR000675">
    <property type="entry name" value="Cutinase/axe"/>
</dbReference>
<evidence type="ECO:0000256" key="6">
    <source>
        <dbReference type="ARBA" id="ARBA00022729"/>
    </source>
</evidence>
<evidence type="ECO:0000256" key="12">
    <source>
        <dbReference type="RuleBase" id="RU361263"/>
    </source>
</evidence>
<comment type="catalytic activity">
    <reaction evidence="9 12">
        <text>cutin + H2O = cutin monomers.</text>
        <dbReference type="EC" id="3.1.1.74"/>
    </reaction>
</comment>
<evidence type="ECO:0000256" key="9">
    <source>
        <dbReference type="ARBA" id="ARBA00034045"/>
    </source>
</evidence>
<comment type="caution">
    <text evidence="13">The sequence shown here is derived from an EMBL/GenBank/DDBJ whole genome shotgun (WGS) entry which is preliminary data.</text>
</comment>
<reference evidence="13 14" key="2">
    <citation type="journal article" date="2021" name="Curr. Genet.">
        <title>Genetic response to nitrogen starvation in the aggressive Eucalyptus foliar pathogen Teratosphaeria destructans.</title>
        <authorList>
            <person name="Havenga M."/>
            <person name="Wingfield B.D."/>
            <person name="Wingfield M.J."/>
            <person name="Dreyer L.L."/>
            <person name="Roets F."/>
            <person name="Aylward J."/>
        </authorList>
    </citation>
    <scope>NUCLEOTIDE SEQUENCE [LARGE SCALE GENOMIC DNA]</scope>
    <source>
        <strain evidence="13">CMW44962</strain>
    </source>
</reference>
<keyword evidence="14" id="KW-1185">Reference proteome</keyword>
<name>A0A9W7SWY5_9PEZI</name>
<sequence length="270" mass="28057">MRLSPILTTLLPLCLGAPTHLVARQKSSRTTYSGGGTASDVQRGVCAPITVLFARGTSEMGNIGSVIGPPLFSALVRLTNGNIALQGLNYAAGFEGDFTLGSSDGPKMTQLARQTLQQCPSTKIVMSGYSQGCLVIHNSLNSGQLSNNGGVVAVLYFGDPLYNKARSGSLPASKIKSYCASGDGVCLSGGFSITAGHLSYGSDAQQAAQWIIQTYDSRDATLGRPWSVVGEDHVDHAQPNQNTYQGRQGEMVAGIPESHFAGDATGGGQA</sequence>
<evidence type="ECO:0000313" key="13">
    <source>
        <dbReference type="EMBL" id="KAH9836432.1"/>
    </source>
</evidence>
<evidence type="ECO:0000256" key="10">
    <source>
        <dbReference type="PIRSR" id="PIRSR611150-1"/>
    </source>
</evidence>
<dbReference type="Gene3D" id="3.40.50.1820">
    <property type="entry name" value="alpha/beta hydrolase"/>
    <property type="match status" value="1"/>
</dbReference>
<reference evidence="13 14" key="1">
    <citation type="journal article" date="2018" name="IMA Fungus">
        <title>IMA Genome-F 10: Nine draft genome sequences of Claviceps purpurea s.lat., including C. arundinis, C. humidiphila, and C. cf. spartinae, pseudomolecules for the pitch canker pathogen Fusarium circinatum, draft genome of Davidsoniella eucalypti, Grosmannia galeiformis, Quambalaria eucalypti, and Teratosphaeria destructans.</title>
        <authorList>
            <person name="Wingfield B.D."/>
            <person name="Liu M."/>
            <person name="Nguyen H.D."/>
            <person name="Lane F.A."/>
            <person name="Morgan S.W."/>
            <person name="De Vos L."/>
            <person name="Wilken P.M."/>
            <person name="Duong T.A."/>
            <person name="Aylward J."/>
            <person name="Coetzee M.P."/>
            <person name="Dadej K."/>
            <person name="De Beer Z.W."/>
            <person name="Findlay W."/>
            <person name="Havenga M."/>
            <person name="Kolarik M."/>
            <person name="Menzies J.G."/>
            <person name="Naidoo K."/>
            <person name="Pochopski O."/>
            <person name="Shoukouhi P."/>
            <person name="Santana Q.C."/>
            <person name="Seifert K.A."/>
            <person name="Soal N."/>
            <person name="Steenkamp E.T."/>
            <person name="Tatham C.T."/>
            <person name="van der Nest M.A."/>
            <person name="Wingfield M.J."/>
        </authorList>
    </citation>
    <scope>NUCLEOTIDE SEQUENCE [LARGE SCALE GENOMIC DNA]</scope>
    <source>
        <strain evidence="13">CMW44962</strain>
    </source>
</reference>
<dbReference type="SUPFAM" id="SSF53474">
    <property type="entry name" value="alpha/beta-Hydrolases"/>
    <property type="match status" value="1"/>
</dbReference>
<evidence type="ECO:0000256" key="1">
    <source>
        <dbReference type="ARBA" id="ARBA00004613"/>
    </source>
</evidence>
<dbReference type="OrthoDB" id="2975078at2759"/>
<organism evidence="13 14">
    <name type="scientific">Teratosphaeria destructans</name>
    <dbReference type="NCBI Taxonomy" id="418781"/>
    <lineage>
        <taxon>Eukaryota</taxon>
        <taxon>Fungi</taxon>
        <taxon>Dikarya</taxon>
        <taxon>Ascomycota</taxon>
        <taxon>Pezizomycotina</taxon>
        <taxon>Dothideomycetes</taxon>
        <taxon>Dothideomycetidae</taxon>
        <taxon>Mycosphaerellales</taxon>
        <taxon>Teratosphaeriaceae</taxon>
        <taxon>Teratosphaeria</taxon>
    </lineage>
</organism>
<evidence type="ECO:0000256" key="2">
    <source>
        <dbReference type="ARBA" id="ARBA00007534"/>
    </source>
</evidence>
<keyword evidence="4 12" id="KW-0719">Serine esterase</keyword>
<keyword evidence="7 12" id="KW-0378">Hydrolase</keyword>
<evidence type="ECO:0000256" key="11">
    <source>
        <dbReference type="PIRSR" id="PIRSR611150-2"/>
    </source>
</evidence>
<keyword evidence="6 12" id="KW-0732">Signal</keyword>
<evidence type="ECO:0000256" key="5">
    <source>
        <dbReference type="ARBA" id="ARBA00022525"/>
    </source>
</evidence>
<dbReference type="GO" id="GO:0005576">
    <property type="term" value="C:extracellular region"/>
    <property type="evidence" value="ECO:0007669"/>
    <property type="project" value="UniProtKB-SubCell"/>
</dbReference>
<feature type="active site" evidence="10">
    <location>
        <position position="183"/>
    </location>
</feature>
<dbReference type="GO" id="GO:0016052">
    <property type="term" value="P:carbohydrate catabolic process"/>
    <property type="evidence" value="ECO:0007669"/>
    <property type="project" value="TreeGrafter"/>
</dbReference>
<comment type="subcellular location">
    <subcellularLocation>
        <location evidence="1 12">Secreted</location>
    </subcellularLocation>
</comment>
<comment type="similarity">
    <text evidence="2 12">Belongs to the cutinase family.</text>
</comment>
<gene>
    <name evidence="13" type="ORF">Tdes44962_MAKER08464</name>
</gene>
<feature type="disulfide bond" evidence="11">
    <location>
        <begin position="179"/>
        <end position="186"/>
    </location>
</feature>
<evidence type="ECO:0000256" key="7">
    <source>
        <dbReference type="ARBA" id="ARBA00022801"/>
    </source>
</evidence>
<comment type="function">
    <text evidence="12">Catalyzes the hydrolysis of complex carboxylic polyesters found in the cell wall of plants. Degrades cutin, a macromolecule that forms the structure of the plant cuticle.</text>
</comment>
<evidence type="ECO:0000313" key="14">
    <source>
        <dbReference type="Proteomes" id="UP001138500"/>
    </source>
</evidence>
<dbReference type="Pfam" id="PF01083">
    <property type="entry name" value="Cutinase"/>
    <property type="match status" value="1"/>
</dbReference>
<keyword evidence="8 11" id="KW-1015">Disulfide bond</keyword>
<dbReference type="EC" id="3.1.1.74" evidence="3 12"/>
<feature type="disulfide bond" evidence="11">
    <location>
        <begin position="46"/>
        <end position="119"/>
    </location>
</feature>
<feature type="active site" description="Nucleophile" evidence="10">
    <location>
        <position position="130"/>
    </location>
</feature>
<evidence type="ECO:0000256" key="3">
    <source>
        <dbReference type="ARBA" id="ARBA00013095"/>
    </source>
</evidence>
<dbReference type="PANTHER" id="PTHR48250">
    <property type="entry name" value="CUTINASE 2-RELATED"/>
    <property type="match status" value="1"/>
</dbReference>